<evidence type="ECO:0000256" key="2">
    <source>
        <dbReference type="ARBA" id="ARBA00022723"/>
    </source>
</evidence>
<feature type="domain" description="Plastocyanin-like" evidence="7">
    <location>
        <begin position="433"/>
        <end position="555"/>
    </location>
</feature>
<dbReference type="CDD" id="cd04205">
    <property type="entry name" value="CuRO_2_LCC_like"/>
    <property type="match status" value="1"/>
</dbReference>
<dbReference type="GO" id="GO:0016491">
    <property type="term" value="F:oxidoreductase activity"/>
    <property type="evidence" value="ECO:0007669"/>
    <property type="project" value="UniProtKB-KW"/>
</dbReference>
<dbReference type="Pfam" id="PF00394">
    <property type="entry name" value="Cu-oxidase"/>
    <property type="match status" value="1"/>
</dbReference>
<feature type="domain" description="Plastocyanin-like" evidence="6">
    <location>
        <begin position="174"/>
        <end position="299"/>
    </location>
</feature>
<keyword evidence="10" id="KW-1185">Reference proteome</keyword>
<comment type="similarity">
    <text evidence="1">Belongs to the multicopper oxidase family.</text>
</comment>
<evidence type="ECO:0000313" key="9">
    <source>
        <dbReference type="EMBL" id="PHZ11971.1"/>
    </source>
</evidence>
<evidence type="ECO:0008006" key="11">
    <source>
        <dbReference type="Google" id="ProtNLM"/>
    </source>
</evidence>
<dbReference type="Pfam" id="PF07731">
    <property type="entry name" value="Cu-oxidase_2"/>
    <property type="match status" value="1"/>
</dbReference>
<dbReference type="GeneID" id="35444132"/>
<evidence type="ECO:0000256" key="3">
    <source>
        <dbReference type="ARBA" id="ARBA00023002"/>
    </source>
</evidence>
<organism evidence="9 10">
    <name type="scientific">Rhizopus microsporus ATCC 52813</name>
    <dbReference type="NCBI Taxonomy" id="1340429"/>
    <lineage>
        <taxon>Eukaryota</taxon>
        <taxon>Fungi</taxon>
        <taxon>Fungi incertae sedis</taxon>
        <taxon>Mucoromycota</taxon>
        <taxon>Mucoromycotina</taxon>
        <taxon>Mucoromycetes</taxon>
        <taxon>Mucorales</taxon>
        <taxon>Mucorineae</taxon>
        <taxon>Rhizopodaceae</taxon>
        <taxon>Rhizopus</taxon>
    </lineage>
</organism>
<gene>
    <name evidence="9" type="ORF">RHIMIDRAFT_283719</name>
</gene>
<sequence>MFILLALYLMAILMAVVPAEAKKRTFELNIQPTLLNPDCFNQSYAVLTVNGQYPAPTVRVVVGDTVEFIIKNSGESNVSTSVHIHGILQFGTNQADGVAGITQVPVAPGCEYRQEFQIVNQTGTFYYHAHVGVQDDSIQGSFIVYEREESLIKAEKEMLSEGLIQEGPFEYHEERILLWSEWWHQSMYDRQAYYTSPTFDGDTGPDSILLNGKSVYENCTMENCPGFAMIDVKPNSIYRLRNIGGLTFRVLGLFIQHHNMTLIELDGEYVQPQLIDHLELTPGQRSSVLIQTGNYPDGTLFPIASFYKWSFNYHKTYSPSGFGYIRYVSDKTKSASAIRVTDAPKNLPITTPPQDHGWILRDLKPINHSNPTILTTSPSRTIKLSMAQVKMPDNTTQFQNNGRVHKPWGNDTASLLDIIKADPDPGPLDPIDGFSVKHQTYPVKLGEVIDIVFQNMKNEAGLCVTHPWHTHGYSHYLIAEGPGDYDHDEHKSVFTYQQPLLRDVSMQYLWPDIPGERPCGWIKIRLYANNPGVWAVHCHITAHMLQGKMVVLEVVP</sequence>
<reference evidence="9 10" key="1">
    <citation type="journal article" date="2016" name="Proc. Natl. Acad. Sci. U.S.A.">
        <title>Lipid metabolic changes in an early divergent fungus govern the establishment of a mutualistic symbiosis with endobacteria.</title>
        <authorList>
            <person name="Lastovetsky O.A."/>
            <person name="Gaspar M.L."/>
            <person name="Mondo S.J."/>
            <person name="LaButti K.M."/>
            <person name="Sandor L."/>
            <person name="Grigoriev I.V."/>
            <person name="Henry S.A."/>
            <person name="Pawlowska T.E."/>
        </authorList>
    </citation>
    <scope>NUCLEOTIDE SEQUENCE [LARGE SCALE GENOMIC DNA]</scope>
    <source>
        <strain evidence="9 10">ATCC 52813</strain>
    </source>
</reference>
<protein>
    <recommendedName>
        <fullName evidence="11">Cupredoxin</fullName>
    </recommendedName>
</protein>
<dbReference type="EMBL" id="KZ303850">
    <property type="protein sequence ID" value="PHZ11971.1"/>
    <property type="molecule type" value="Genomic_DNA"/>
</dbReference>
<dbReference type="Pfam" id="PF07732">
    <property type="entry name" value="Cu-oxidase_3"/>
    <property type="match status" value="1"/>
</dbReference>
<dbReference type="InterPro" id="IPR045087">
    <property type="entry name" value="Cu-oxidase_fam"/>
</dbReference>
<dbReference type="InterPro" id="IPR001117">
    <property type="entry name" value="Cu-oxidase_2nd"/>
</dbReference>
<dbReference type="PANTHER" id="PTHR11709:SF394">
    <property type="entry name" value="FI03373P-RELATED"/>
    <property type="match status" value="1"/>
</dbReference>
<keyword evidence="2" id="KW-0479">Metal-binding</keyword>
<dbReference type="Proteomes" id="UP000242254">
    <property type="component" value="Unassembled WGS sequence"/>
</dbReference>
<dbReference type="CDD" id="cd04206">
    <property type="entry name" value="CuRO_1_LCC_like"/>
    <property type="match status" value="1"/>
</dbReference>
<dbReference type="RefSeq" id="XP_023465679.1">
    <property type="nucleotide sequence ID" value="XM_023613143.1"/>
</dbReference>
<keyword evidence="5" id="KW-0732">Signal</keyword>
<dbReference type="AlphaFoldDB" id="A0A2G4ST91"/>
<evidence type="ECO:0000313" key="10">
    <source>
        <dbReference type="Proteomes" id="UP000242254"/>
    </source>
</evidence>
<keyword evidence="4" id="KW-0186">Copper</keyword>
<name>A0A2G4ST91_RHIZD</name>
<proteinExistence type="inferred from homology"/>
<evidence type="ECO:0000256" key="5">
    <source>
        <dbReference type="SAM" id="SignalP"/>
    </source>
</evidence>
<dbReference type="InterPro" id="IPR008972">
    <property type="entry name" value="Cupredoxin"/>
</dbReference>
<accession>A0A2G4ST91</accession>
<dbReference type="SUPFAM" id="SSF49503">
    <property type="entry name" value="Cupredoxins"/>
    <property type="match status" value="3"/>
</dbReference>
<dbReference type="PANTHER" id="PTHR11709">
    <property type="entry name" value="MULTI-COPPER OXIDASE"/>
    <property type="match status" value="1"/>
</dbReference>
<feature type="chain" id="PRO_5013882093" description="Cupredoxin" evidence="5">
    <location>
        <begin position="22"/>
        <end position="556"/>
    </location>
</feature>
<feature type="domain" description="Plastocyanin-like" evidence="8">
    <location>
        <begin position="36"/>
        <end position="148"/>
    </location>
</feature>
<dbReference type="GO" id="GO:0005507">
    <property type="term" value="F:copper ion binding"/>
    <property type="evidence" value="ECO:0007669"/>
    <property type="project" value="InterPro"/>
</dbReference>
<evidence type="ECO:0000259" key="7">
    <source>
        <dbReference type="Pfam" id="PF07731"/>
    </source>
</evidence>
<dbReference type="STRING" id="1340429.A0A2G4ST91"/>
<dbReference type="Gene3D" id="2.60.40.420">
    <property type="entry name" value="Cupredoxins - blue copper proteins"/>
    <property type="match status" value="3"/>
</dbReference>
<evidence type="ECO:0000256" key="4">
    <source>
        <dbReference type="ARBA" id="ARBA00023008"/>
    </source>
</evidence>
<evidence type="ECO:0000259" key="8">
    <source>
        <dbReference type="Pfam" id="PF07732"/>
    </source>
</evidence>
<feature type="signal peptide" evidence="5">
    <location>
        <begin position="1"/>
        <end position="21"/>
    </location>
</feature>
<keyword evidence="3" id="KW-0560">Oxidoreductase</keyword>
<dbReference type="InterPro" id="IPR011706">
    <property type="entry name" value="Cu-oxidase_C"/>
</dbReference>
<dbReference type="InterPro" id="IPR011707">
    <property type="entry name" value="Cu-oxidase-like_N"/>
</dbReference>
<evidence type="ECO:0000259" key="6">
    <source>
        <dbReference type="Pfam" id="PF00394"/>
    </source>
</evidence>
<evidence type="ECO:0000256" key="1">
    <source>
        <dbReference type="ARBA" id="ARBA00010609"/>
    </source>
</evidence>